<evidence type="ECO:0000256" key="1">
    <source>
        <dbReference type="SAM" id="MobiDB-lite"/>
    </source>
</evidence>
<proteinExistence type="predicted"/>
<feature type="region of interest" description="Disordered" evidence="1">
    <location>
        <begin position="160"/>
        <end position="309"/>
    </location>
</feature>
<dbReference type="PANTHER" id="PTHR13774">
    <property type="entry name" value="PHENAZINE BIOSYNTHESIS PROTEIN"/>
    <property type="match status" value="1"/>
</dbReference>
<feature type="region of interest" description="Disordered" evidence="1">
    <location>
        <begin position="1"/>
        <end position="26"/>
    </location>
</feature>
<feature type="compositionally biased region" description="Basic and acidic residues" evidence="1">
    <location>
        <begin position="180"/>
        <end position="197"/>
    </location>
</feature>
<dbReference type="GO" id="GO:0005737">
    <property type="term" value="C:cytoplasm"/>
    <property type="evidence" value="ECO:0007669"/>
    <property type="project" value="TreeGrafter"/>
</dbReference>
<accession>A0AAD4H9Q6</accession>
<name>A0AAD4H9Q6_9FUNG</name>
<protein>
    <submittedName>
        <fullName evidence="2">Uncharacterized protein</fullName>
    </submittedName>
</protein>
<reference evidence="2" key="1">
    <citation type="journal article" date="2020" name="Fungal Divers.">
        <title>Resolving the Mortierellaceae phylogeny through synthesis of multi-gene phylogenetics and phylogenomics.</title>
        <authorList>
            <person name="Vandepol N."/>
            <person name="Liber J."/>
            <person name="Desiro A."/>
            <person name="Na H."/>
            <person name="Kennedy M."/>
            <person name="Barry K."/>
            <person name="Grigoriev I.V."/>
            <person name="Miller A.N."/>
            <person name="O'Donnell K."/>
            <person name="Stajich J.E."/>
            <person name="Bonito G."/>
        </authorList>
    </citation>
    <scope>NUCLEOTIDE SEQUENCE</scope>
    <source>
        <strain evidence="2">NRRL 28262</strain>
    </source>
</reference>
<sequence length="729" mass="80499">MTATVEKLEEDAQGGGDTGNTVSRRPFQRYQGGSNCENIFLGTLFLRNQLGHLARVLDRHRWRTIPPRYLTVLTTHIVKTEPSLQYVQKNQLVKLYERMVADRKDLDSFIKNSKGTDAVWTETILSGLAKDLLDWHEGIRSKDQSQLTARQHVWSTKVVEPTSDPGGHSLSAANGQGQETVERELEAAKEFEGKEIEEAGGDDDGDDDEDGPPVQRYRLLPSSEPDVANQAAFSYSASSSRRTLTATRGSSVHNVPREHSPKSSSSRLHEPIDNRDSVSTIANRKRLHDDFDPTEQKRQKSLEPSTLSSEVTMEAIRDLSTKWKETDQKVDKALEHILDMKVLHGVRQQDNEEKIDMLSKELLELKTLLHAQNTIVCAETMRVNGLASTVKSLGKVIVQAREDQQATRDQDEKSMTPPRSTTFPFYQIDVFTSKGFLGNPLAVIVALDPALPLPSNDQMQQIASWTNLSETTFLFPPTDPSKADYRVRIFTPNCELPFAGHPTIGTCRAFLEYTRSEKKTIIQECEAGLIELKVSESDGSIAFAAPPLRKTGPVEEETVKAVCDSMGIAREDVLDTQWVVNGPHWFALLLKDAETVLKASRVPTVESKKFEFGIVGKYPSTAAAAAAGGAGQDDKKDGDAPFFEIRAFPHVDLIDEDPVCGSFNAGVAQWLIGNGVAPPSYVASQGQALGRRGRIVIHRDDSDLSVQESKRAVWVGGQTVICIGGTIQV</sequence>
<feature type="compositionally biased region" description="Basic and acidic residues" evidence="1">
    <location>
        <begin position="255"/>
        <end position="276"/>
    </location>
</feature>
<dbReference type="Proteomes" id="UP001194580">
    <property type="component" value="Unassembled WGS sequence"/>
</dbReference>
<feature type="compositionally biased region" description="Low complexity" evidence="1">
    <location>
        <begin position="231"/>
        <end position="251"/>
    </location>
</feature>
<dbReference type="SUPFAM" id="SSF54506">
    <property type="entry name" value="Diaminopimelate epimerase-like"/>
    <property type="match status" value="1"/>
</dbReference>
<evidence type="ECO:0000313" key="2">
    <source>
        <dbReference type="EMBL" id="KAG0280788.1"/>
    </source>
</evidence>
<dbReference type="EMBL" id="JAAAIL010000047">
    <property type="protein sequence ID" value="KAG0280788.1"/>
    <property type="molecule type" value="Genomic_DNA"/>
</dbReference>
<feature type="compositionally biased region" description="Basic and acidic residues" evidence="1">
    <location>
        <begin position="287"/>
        <end position="301"/>
    </location>
</feature>
<dbReference type="PANTHER" id="PTHR13774:SF32">
    <property type="entry name" value="ANTISENSE-ENHANCING SEQUENCE 1"/>
    <property type="match status" value="1"/>
</dbReference>
<dbReference type="GO" id="GO:0016853">
    <property type="term" value="F:isomerase activity"/>
    <property type="evidence" value="ECO:0007669"/>
    <property type="project" value="TreeGrafter"/>
</dbReference>
<feature type="compositionally biased region" description="Acidic residues" evidence="1">
    <location>
        <begin position="198"/>
        <end position="211"/>
    </location>
</feature>
<dbReference type="NCBIfam" id="TIGR00654">
    <property type="entry name" value="PhzF_family"/>
    <property type="match status" value="1"/>
</dbReference>
<comment type="caution">
    <text evidence="2">The sequence shown here is derived from an EMBL/GenBank/DDBJ whole genome shotgun (WGS) entry which is preliminary data.</text>
</comment>
<keyword evidence="3" id="KW-1185">Reference proteome</keyword>
<gene>
    <name evidence="2" type="ORF">BGZ95_008693</name>
</gene>
<dbReference type="AlphaFoldDB" id="A0AAD4H9Q6"/>
<evidence type="ECO:0000313" key="3">
    <source>
        <dbReference type="Proteomes" id="UP001194580"/>
    </source>
</evidence>
<organism evidence="2 3">
    <name type="scientific">Linnemannia exigua</name>
    <dbReference type="NCBI Taxonomy" id="604196"/>
    <lineage>
        <taxon>Eukaryota</taxon>
        <taxon>Fungi</taxon>
        <taxon>Fungi incertae sedis</taxon>
        <taxon>Mucoromycota</taxon>
        <taxon>Mortierellomycotina</taxon>
        <taxon>Mortierellomycetes</taxon>
        <taxon>Mortierellales</taxon>
        <taxon>Mortierellaceae</taxon>
        <taxon>Linnemannia</taxon>
    </lineage>
</organism>
<dbReference type="Gene3D" id="3.10.310.10">
    <property type="entry name" value="Diaminopimelate Epimerase, Chain A, domain 1"/>
    <property type="match status" value="2"/>
</dbReference>
<dbReference type="InterPro" id="IPR003719">
    <property type="entry name" value="Phenazine_PhzF-like"/>
</dbReference>
<dbReference type="Pfam" id="PF02567">
    <property type="entry name" value="PhzC-PhzF"/>
    <property type="match status" value="1"/>
</dbReference>